<dbReference type="Proteomes" id="UP001064048">
    <property type="component" value="Chromosome 13"/>
</dbReference>
<evidence type="ECO:0000313" key="1">
    <source>
        <dbReference type="EMBL" id="KAI8421129.1"/>
    </source>
</evidence>
<reference evidence="1 2" key="1">
    <citation type="journal article" date="2022" name="Genome Biol. Evol.">
        <title>The Spruce Budworm Genome: Reconstructing the Evolutionary History of Antifreeze Proteins.</title>
        <authorList>
            <person name="Beliveau C."/>
            <person name="Gagne P."/>
            <person name="Picq S."/>
            <person name="Vernygora O."/>
            <person name="Keeling C.I."/>
            <person name="Pinkney K."/>
            <person name="Doucet D."/>
            <person name="Wen F."/>
            <person name="Johnston J.S."/>
            <person name="Maaroufi H."/>
            <person name="Boyle B."/>
            <person name="Laroche J."/>
            <person name="Dewar K."/>
            <person name="Juretic N."/>
            <person name="Blackburn G."/>
            <person name="Nisole A."/>
            <person name="Brunet B."/>
            <person name="Brandao M."/>
            <person name="Lumley L."/>
            <person name="Duan J."/>
            <person name="Quan G."/>
            <person name="Lucarotti C.J."/>
            <person name="Roe A.D."/>
            <person name="Sperling F.A.H."/>
            <person name="Levesque R.C."/>
            <person name="Cusson M."/>
        </authorList>
    </citation>
    <scope>NUCLEOTIDE SEQUENCE [LARGE SCALE GENOMIC DNA]</scope>
    <source>
        <strain evidence="1">Glfc:IPQL:Cfum</strain>
    </source>
</reference>
<dbReference type="EMBL" id="CM046113">
    <property type="protein sequence ID" value="KAI8421129.1"/>
    <property type="molecule type" value="Genomic_DNA"/>
</dbReference>
<gene>
    <name evidence="1" type="ORF">MSG28_008221</name>
</gene>
<name>A0ACC0JAM3_CHOFU</name>
<evidence type="ECO:0000313" key="2">
    <source>
        <dbReference type="Proteomes" id="UP001064048"/>
    </source>
</evidence>
<keyword evidence="2" id="KW-1185">Reference proteome</keyword>
<protein>
    <submittedName>
        <fullName evidence="1">Uncharacterized protein</fullName>
    </submittedName>
</protein>
<sequence length="242" mass="27536">MRKQDDKGSAVAEHSMDSDSTHYIRFDKIYSVPNSSNAQCATSSSANYPAAYSMHAIVTLWSIRPEQVDLSGFMSYFTISEVTSVLQNEKAAFVEPLQIDDNTQDKNKYTISQKQGPIFIPSRRGNKILLFNGYTYNQGPLFIPSRRGNKILLFNGYTYNQGPIFIPSRRGNKILLFNGYTYNQSHLKCPRYYCTKKYKLSCKAKVKLDKNGSAIVEVLETHNHEPPVLDMTEFGKYIPIVK</sequence>
<organism evidence="1 2">
    <name type="scientific">Choristoneura fumiferana</name>
    <name type="common">Spruce budworm moth</name>
    <name type="synonym">Archips fumiferana</name>
    <dbReference type="NCBI Taxonomy" id="7141"/>
    <lineage>
        <taxon>Eukaryota</taxon>
        <taxon>Metazoa</taxon>
        <taxon>Ecdysozoa</taxon>
        <taxon>Arthropoda</taxon>
        <taxon>Hexapoda</taxon>
        <taxon>Insecta</taxon>
        <taxon>Pterygota</taxon>
        <taxon>Neoptera</taxon>
        <taxon>Endopterygota</taxon>
        <taxon>Lepidoptera</taxon>
        <taxon>Glossata</taxon>
        <taxon>Ditrysia</taxon>
        <taxon>Tortricoidea</taxon>
        <taxon>Tortricidae</taxon>
        <taxon>Tortricinae</taxon>
        <taxon>Choristoneura</taxon>
    </lineage>
</organism>
<comment type="caution">
    <text evidence="1">The sequence shown here is derived from an EMBL/GenBank/DDBJ whole genome shotgun (WGS) entry which is preliminary data.</text>
</comment>
<proteinExistence type="predicted"/>
<accession>A0ACC0JAM3</accession>